<reference evidence="1" key="1">
    <citation type="submission" date="2021-05" db="EMBL/GenBank/DDBJ databases">
        <authorList>
            <person name="Pan Q."/>
            <person name="Jouanno E."/>
            <person name="Zahm M."/>
            <person name="Klopp C."/>
            <person name="Cabau C."/>
            <person name="Louis A."/>
            <person name="Berthelot C."/>
            <person name="Parey E."/>
            <person name="Roest Crollius H."/>
            <person name="Montfort J."/>
            <person name="Robinson-Rechavi M."/>
            <person name="Bouchez O."/>
            <person name="Lampietro C."/>
            <person name="Lopez Roques C."/>
            <person name="Donnadieu C."/>
            <person name="Postlethwait J."/>
            <person name="Bobe J."/>
            <person name="Dillon D."/>
            <person name="Chandos A."/>
            <person name="von Hippel F."/>
            <person name="Guiguen Y."/>
        </authorList>
    </citation>
    <scope>NUCLEOTIDE SEQUENCE</scope>
    <source>
        <strain evidence="1">YG-Jan2019</strain>
    </source>
</reference>
<evidence type="ECO:0000313" key="2">
    <source>
        <dbReference type="Proteomes" id="UP001157502"/>
    </source>
</evidence>
<gene>
    <name evidence="1" type="ORF">DPEC_G00304560</name>
</gene>
<evidence type="ECO:0000313" key="1">
    <source>
        <dbReference type="EMBL" id="KAJ7989440.1"/>
    </source>
</evidence>
<dbReference type="EMBL" id="CM055756">
    <property type="protein sequence ID" value="KAJ7989440.1"/>
    <property type="molecule type" value="Genomic_DNA"/>
</dbReference>
<sequence>MFASGSSVLRRVSTWIRDFSVFRGTLGSEVGVRRRVEARETLEGVRRVIGKSEIGPERESTTVCGKPRRRGREMGKSNPPLRGRNLSYLDKFPITFCLGAPQQNRHFTSTRFHVSER</sequence>
<comment type="caution">
    <text evidence="1">The sequence shown here is derived from an EMBL/GenBank/DDBJ whole genome shotgun (WGS) entry which is preliminary data.</text>
</comment>
<name>A0ACC2FDL2_DALPE</name>
<keyword evidence="2" id="KW-1185">Reference proteome</keyword>
<protein>
    <submittedName>
        <fullName evidence="1">Uncharacterized protein</fullName>
    </submittedName>
</protein>
<accession>A0ACC2FDL2</accession>
<proteinExistence type="predicted"/>
<organism evidence="1 2">
    <name type="scientific">Dallia pectoralis</name>
    <name type="common">Alaska blackfish</name>
    <dbReference type="NCBI Taxonomy" id="75939"/>
    <lineage>
        <taxon>Eukaryota</taxon>
        <taxon>Metazoa</taxon>
        <taxon>Chordata</taxon>
        <taxon>Craniata</taxon>
        <taxon>Vertebrata</taxon>
        <taxon>Euteleostomi</taxon>
        <taxon>Actinopterygii</taxon>
        <taxon>Neopterygii</taxon>
        <taxon>Teleostei</taxon>
        <taxon>Protacanthopterygii</taxon>
        <taxon>Esociformes</taxon>
        <taxon>Umbridae</taxon>
        <taxon>Dallia</taxon>
    </lineage>
</organism>
<dbReference type="Proteomes" id="UP001157502">
    <property type="component" value="Chromosome 29"/>
</dbReference>